<evidence type="ECO:0008006" key="3">
    <source>
        <dbReference type="Google" id="ProtNLM"/>
    </source>
</evidence>
<dbReference type="EMBL" id="NTKD01000040">
    <property type="protein sequence ID" value="PDH38127.1"/>
    <property type="molecule type" value="Genomic_DNA"/>
</dbReference>
<proteinExistence type="predicted"/>
<sequence length="82" mass="9746">MTPQSHRVHHSPILEHRDTNFGLTFSIWDHIFGTQYRNYDEYPITGIHDEGFPTEQDEPDKNLAKLVLDQFIYPFRMVATRL</sequence>
<comment type="caution">
    <text evidence="1">The sequence shown here is derived from an EMBL/GenBank/DDBJ whole genome shotgun (WGS) entry which is preliminary data.</text>
</comment>
<dbReference type="Proteomes" id="UP000219327">
    <property type="component" value="Unassembled WGS sequence"/>
</dbReference>
<evidence type="ECO:0000313" key="1">
    <source>
        <dbReference type="EMBL" id="PDH38127.1"/>
    </source>
</evidence>
<organism evidence="1 2">
    <name type="scientific">OM182 bacterium MED-G24</name>
    <dbReference type="NCBI Taxonomy" id="1986255"/>
    <lineage>
        <taxon>Bacteria</taxon>
        <taxon>Pseudomonadati</taxon>
        <taxon>Pseudomonadota</taxon>
        <taxon>Gammaproteobacteria</taxon>
        <taxon>OMG group</taxon>
        <taxon>OM182 clade</taxon>
    </lineage>
</organism>
<accession>A0A2A5WPE9</accession>
<reference evidence="1 2" key="1">
    <citation type="submission" date="2017-08" db="EMBL/GenBank/DDBJ databases">
        <title>Fine stratification of microbial communities through a metagenomic profile of the photic zone.</title>
        <authorList>
            <person name="Haro-Moreno J.M."/>
            <person name="Lopez-Perez M."/>
            <person name="De La Torre J."/>
            <person name="Picazo A."/>
            <person name="Camacho A."/>
            <person name="Rodriguez-Valera F."/>
        </authorList>
    </citation>
    <scope>NUCLEOTIDE SEQUENCE [LARGE SCALE GENOMIC DNA]</scope>
    <source>
        <strain evidence="1">MED-G24</strain>
    </source>
</reference>
<protein>
    <recommendedName>
        <fullName evidence="3">Fatty acid hydroxylase domain-containing protein</fullName>
    </recommendedName>
</protein>
<evidence type="ECO:0000313" key="2">
    <source>
        <dbReference type="Proteomes" id="UP000219327"/>
    </source>
</evidence>
<name>A0A2A5WPE9_9GAMM</name>
<gene>
    <name evidence="1" type="ORF">CNE99_07335</name>
</gene>
<dbReference type="AlphaFoldDB" id="A0A2A5WPE9"/>